<dbReference type="OrthoDB" id="9813903at2"/>
<dbReference type="GO" id="GO:0005524">
    <property type="term" value="F:ATP binding"/>
    <property type="evidence" value="ECO:0007669"/>
    <property type="project" value="UniProtKB-KW"/>
</dbReference>
<evidence type="ECO:0000256" key="7">
    <source>
        <dbReference type="ARBA" id="ARBA00022840"/>
    </source>
</evidence>
<dbReference type="CDD" id="cd12915">
    <property type="entry name" value="PDC2_DGC_like"/>
    <property type="match status" value="1"/>
</dbReference>
<keyword evidence="8" id="KW-0902">Two-component regulatory system</keyword>
<evidence type="ECO:0000259" key="11">
    <source>
        <dbReference type="PROSITE" id="PS50112"/>
    </source>
</evidence>
<dbReference type="Proteomes" id="UP000199766">
    <property type="component" value="Unassembled WGS sequence"/>
</dbReference>
<evidence type="ECO:0000256" key="3">
    <source>
        <dbReference type="ARBA" id="ARBA00022553"/>
    </source>
</evidence>
<evidence type="ECO:0000313" key="14">
    <source>
        <dbReference type="EMBL" id="SEQ94502.1"/>
    </source>
</evidence>
<dbReference type="GO" id="GO:0052621">
    <property type="term" value="F:diguanylate cyclase activity"/>
    <property type="evidence" value="ECO:0007669"/>
    <property type="project" value="UniProtKB-EC"/>
</dbReference>
<keyword evidence="4" id="KW-0808">Transferase</keyword>
<dbReference type="AlphaFoldDB" id="A0A1H9K608"/>
<dbReference type="GO" id="GO:0016301">
    <property type="term" value="F:kinase activity"/>
    <property type="evidence" value="ECO:0007669"/>
    <property type="project" value="UniProtKB-KW"/>
</dbReference>
<dbReference type="FunFam" id="3.30.70.270:FF:000001">
    <property type="entry name" value="Diguanylate cyclase domain protein"/>
    <property type="match status" value="1"/>
</dbReference>
<dbReference type="PANTHER" id="PTHR45138:SF9">
    <property type="entry name" value="DIGUANYLATE CYCLASE DGCM-RELATED"/>
    <property type="match status" value="1"/>
</dbReference>
<evidence type="ECO:0000256" key="10">
    <source>
        <dbReference type="SAM" id="Phobius"/>
    </source>
</evidence>
<dbReference type="PROSITE" id="PS50887">
    <property type="entry name" value="GGDEF"/>
    <property type="match status" value="1"/>
</dbReference>
<dbReference type="RefSeq" id="WP_091455127.1">
    <property type="nucleotide sequence ID" value="NZ_FOGD01000003.1"/>
</dbReference>
<dbReference type="GO" id="GO:0005886">
    <property type="term" value="C:plasma membrane"/>
    <property type="evidence" value="ECO:0007669"/>
    <property type="project" value="TreeGrafter"/>
</dbReference>
<keyword evidence="7" id="KW-0067">ATP-binding</keyword>
<dbReference type="InterPro" id="IPR050469">
    <property type="entry name" value="Diguanylate_Cyclase"/>
</dbReference>
<keyword evidence="6" id="KW-0418">Kinase</keyword>
<evidence type="ECO:0000259" key="12">
    <source>
        <dbReference type="PROSITE" id="PS50113"/>
    </source>
</evidence>
<keyword evidence="10" id="KW-0472">Membrane</keyword>
<dbReference type="InterPro" id="IPR029151">
    <property type="entry name" value="Sensor-like_sf"/>
</dbReference>
<evidence type="ECO:0000256" key="4">
    <source>
        <dbReference type="ARBA" id="ARBA00022679"/>
    </source>
</evidence>
<dbReference type="NCBIfam" id="TIGR00229">
    <property type="entry name" value="sensory_box"/>
    <property type="match status" value="2"/>
</dbReference>
<dbReference type="GO" id="GO:1902201">
    <property type="term" value="P:negative regulation of bacterial-type flagellum-dependent cell motility"/>
    <property type="evidence" value="ECO:0007669"/>
    <property type="project" value="TreeGrafter"/>
</dbReference>
<dbReference type="Gene3D" id="3.30.450.20">
    <property type="entry name" value="PAS domain"/>
    <property type="match status" value="3"/>
</dbReference>
<dbReference type="PROSITE" id="PS50113">
    <property type="entry name" value="PAC"/>
    <property type="match status" value="2"/>
</dbReference>
<keyword evidence="5" id="KW-0547">Nucleotide-binding</keyword>
<organism evidence="14 15">
    <name type="scientific">Giesbergeria anulus</name>
    <dbReference type="NCBI Taxonomy" id="180197"/>
    <lineage>
        <taxon>Bacteria</taxon>
        <taxon>Pseudomonadati</taxon>
        <taxon>Pseudomonadota</taxon>
        <taxon>Betaproteobacteria</taxon>
        <taxon>Burkholderiales</taxon>
        <taxon>Comamonadaceae</taxon>
        <taxon>Giesbergeria</taxon>
    </lineage>
</organism>
<dbReference type="CDD" id="cd00130">
    <property type="entry name" value="PAS"/>
    <property type="match status" value="2"/>
</dbReference>
<dbReference type="NCBIfam" id="TIGR00254">
    <property type="entry name" value="GGDEF"/>
    <property type="match status" value="1"/>
</dbReference>
<evidence type="ECO:0000256" key="5">
    <source>
        <dbReference type="ARBA" id="ARBA00022741"/>
    </source>
</evidence>
<feature type="domain" description="PAC" evidence="12">
    <location>
        <begin position="408"/>
        <end position="459"/>
    </location>
</feature>
<dbReference type="SMART" id="SM00267">
    <property type="entry name" value="GGDEF"/>
    <property type="match status" value="1"/>
</dbReference>
<dbReference type="InterPro" id="IPR013656">
    <property type="entry name" value="PAS_4"/>
</dbReference>
<proteinExistence type="predicted"/>
<evidence type="ECO:0000256" key="6">
    <source>
        <dbReference type="ARBA" id="ARBA00022777"/>
    </source>
</evidence>
<dbReference type="Pfam" id="PF08448">
    <property type="entry name" value="PAS_4"/>
    <property type="match status" value="2"/>
</dbReference>
<dbReference type="SUPFAM" id="SSF55785">
    <property type="entry name" value="PYP-like sensor domain (PAS domain)"/>
    <property type="match status" value="2"/>
</dbReference>
<feature type="transmembrane region" description="Helical" evidence="10">
    <location>
        <begin position="290"/>
        <end position="315"/>
    </location>
</feature>
<dbReference type="EC" id="2.7.7.65" evidence="2"/>
<name>A0A1H9K608_9BURK</name>
<keyword evidence="10" id="KW-0812">Transmembrane</keyword>
<dbReference type="PROSITE" id="PS50112">
    <property type="entry name" value="PAS"/>
    <property type="match status" value="1"/>
</dbReference>
<dbReference type="EMBL" id="FOGD01000003">
    <property type="protein sequence ID" value="SEQ94502.1"/>
    <property type="molecule type" value="Genomic_DNA"/>
</dbReference>
<feature type="domain" description="PAS" evidence="11">
    <location>
        <begin position="460"/>
        <end position="530"/>
    </location>
</feature>
<evidence type="ECO:0000256" key="2">
    <source>
        <dbReference type="ARBA" id="ARBA00012528"/>
    </source>
</evidence>
<evidence type="ECO:0000256" key="9">
    <source>
        <dbReference type="ARBA" id="ARBA00034247"/>
    </source>
</evidence>
<evidence type="ECO:0000259" key="13">
    <source>
        <dbReference type="PROSITE" id="PS50887"/>
    </source>
</evidence>
<dbReference type="SUPFAM" id="SSF103190">
    <property type="entry name" value="Sensory domain-like"/>
    <property type="match status" value="1"/>
</dbReference>
<keyword evidence="10" id="KW-1133">Transmembrane helix</keyword>
<dbReference type="InterPro" id="IPR000160">
    <property type="entry name" value="GGDEF_dom"/>
</dbReference>
<keyword evidence="15" id="KW-1185">Reference proteome</keyword>
<gene>
    <name evidence="14" type="ORF">SAMN02982919_01458</name>
</gene>
<dbReference type="InterPro" id="IPR035965">
    <property type="entry name" value="PAS-like_dom_sf"/>
</dbReference>
<dbReference type="SMART" id="SM00091">
    <property type="entry name" value="PAS"/>
    <property type="match status" value="2"/>
</dbReference>
<dbReference type="GO" id="GO:0043709">
    <property type="term" value="P:cell adhesion involved in single-species biofilm formation"/>
    <property type="evidence" value="ECO:0007669"/>
    <property type="project" value="TreeGrafter"/>
</dbReference>
<dbReference type="CDD" id="cd01949">
    <property type="entry name" value="GGDEF"/>
    <property type="match status" value="1"/>
</dbReference>
<protein>
    <recommendedName>
        <fullName evidence="2">diguanylate cyclase</fullName>
        <ecNumber evidence="2">2.7.7.65</ecNumber>
    </recommendedName>
</protein>
<dbReference type="InterPro" id="IPR000700">
    <property type="entry name" value="PAS-assoc_C"/>
</dbReference>
<dbReference type="Pfam" id="PF00990">
    <property type="entry name" value="GGDEF"/>
    <property type="match status" value="1"/>
</dbReference>
<dbReference type="GO" id="GO:0000160">
    <property type="term" value="P:phosphorelay signal transduction system"/>
    <property type="evidence" value="ECO:0007669"/>
    <property type="project" value="UniProtKB-KW"/>
</dbReference>
<accession>A0A1H9K608</accession>
<evidence type="ECO:0000256" key="8">
    <source>
        <dbReference type="ARBA" id="ARBA00023012"/>
    </source>
</evidence>
<sequence length="743" mass="83093">MKKILGSNRYLSEWILLLGGLSIVVGVIGFSFYREYVNIGNRERERLATQARVLNKNLGQALEVVDNALIGIRHDLPGWHGTEGGVSQASHRLRAFADAMRVVRTMFVLDADGNMIAASRPELIGQNVSYRPYFSEARAHPNPDILYVTPPLKTVLGAWVMNVVRVIQGPEGQFAGVIVAGLDPEGLREQLGAVVYHKDMWAAIAHSDGLQVVMEPNRPGQDGLNLAQPGSIFSRHMASGQVSQVLEGTSVATGENRLMALHTIINPSVPMDKPLVVAVGRNIEALYVEWYAQLWLTGGLLILLVGGSLPALAYVQQRRRSADVIKAQADAALAQSECFMRSLINIIPGMVGYWTKDLRSTFANDAYLDWFGKTQEQMNGIHLHDLMGQELFKENDSYICAVMAGKHQSFERTLVKADGSIGYTWTHYIPDFMNGQVQGFFVLVSDVTELKKSEAALRESRRFLQDLIEHSGTLIFAKDKEGRYLLINQMYERLTGHHRDQVLGRTDFEIYSGEDALIFTENDKFVIESMKTRRYEELLGAHHFLTTKFPLLDADGNVSGVCGISADITEQKELQKKMEWLANTDALTRLVNRRRFHELADLEISRARRFIHSLSVLMLDIDNFKSINDTYGHDVGDKVIAYIGDMCRNELRDIDIAGRLGGEEFAILLPDTSPETALQVAERLRHEIENYEMEFSGGAVLKFTVSIGCVSSTDLSLDVEQLLKRADQCLYEAKKSGRNRVVV</sequence>
<dbReference type="CDD" id="cd12914">
    <property type="entry name" value="PDC1_DGC_like"/>
    <property type="match status" value="1"/>
</dbReference>
<dbReference type="Gene3D" id="3.30.70.270">
    <property type="match status" value="1"/>
</dbReference>
<dbReference type="PANTHER" id="PTHR45138">
    <property type="entry name" value="REGULATORY COMPONENTS OF SENSORY TRANSDUCTION SYSTEM"/>
    <property type="match status" value="1"/>
</dbReference>
<comment type="catalytic activity">
    <reaction evidence="9">
        <text>2 GTP = 3',3'-c-di-GMP + 2 diphosphate</text>
        <dbReference type="Rhea" id="RHEA:24898"/>
        <dbReference type="ChEBI" id="CHEBI:33019"/>
        <dbReference type="ChEBI" id="CHEBI:37565"/>
        <dbReference type="ChEBI" id="CHEBI:58805"/>
        <dbReference type="EC" id="2.7.7.65"/>
    </reaction>
</comment>
<evidence type="ECO:0000313" key="15">
    <source>
        <dbReference type="Proteomes" id="UP000199766"/>
    </source>
</evidence>
<feature type="domain" description="PAC" evidence="12">
    <location>
        <begin position="528"/>
        <end position="580"/>
    </location>
</feature>
<dbReference type="InterPro" id="IPR043128">
    <property type="entry name" value="Rev_trsase/Diguanyl_cyclase"/>
</dbReference>
<dbReference type="SUPFAM" id="SSF55073">
    <property type="entry name" value="Nucleotide cyclase"/>
    <property type="match status" value="1"/>
</dbReference>
<keyword evidence="3" id="KW-0597">Phosphoprotein</keyword>
<dbReference type="InterPro" id="IPR029787">
    <property type="entry name" value="Nucleotide_cyclase"/>
</dbReference>
<evidence type="ECO:0000256" key="1">
    <source>
        <dbReference type="ARBA" id="ARBA00004370"/>
    </source>
</evidence>
<comment type="subcellular location">
    <subcellularLocation>
        <location evidence="1">Membrane</location>
    </subcellularLocation>
</comment>
<reference evidence="14 15" key="1">
    <citation type="submission" date="2016-10" db="EMBL/GenBank/DDBJ databases">
        <authorList>
            <person name="de Groot N.N."/>
        </authorList>
    </citation>
    <scope>NUCLEOTIDE SEQUENCE [LARGE SCALE GENOMIC DNA]</scope>
    <source>
        <strain evidence="14 15">ATCC 35958</strain>
    </source>
</reference>
<feature type="domain" description="GGDEF" evidence="13">
    <location>
        <begin position="612"/>
        <end position="743"/>
    </location>
</feature>
<feature type="transmembrane region" description="Helical" evidence="10">
    <location>
        <begin position="12"/>
        <end position="33"/>
    </location>
</feature>
<dbReference type="STRING" id="180197.SAMN02982919_01458"/>
<dbReference type="InterPro" id="IPR000014">
    <property type="entry name" value="PAS"/>
</dbReference>